<sequence>AKINMNNTFHHTPSLSVARSRFNILMKNIESANVDVEEIVEDNEHMLESRETFVQVLQ</sequence>
<feature type="non-terminal residue" evidence="1">
    <location>
        <position position="58"/>
    </location>
</feature>
<accession>A0A9N9P9S7</accession>
<name>A0A9N9P9S7_9GLOM</name>
<protein>
    <submittedName>
        <fullName evidence="1">15149_t:CDS:1</fullName>
    </submittedName>
</protein>
<proteinExistence type="predicted"/>
<dbReference type="EMBL" id="CAJVPY010057934">
    <property type="protein sequence ID" value="CAG8819428.1"/>
    <property type="molecule type" value="Genomic_DNA"/>
</dbReference>
<evidence type="ECO:0000313" key="1">
    <source>
        <dbReference type="EMBL" id="CAG8819428.1"/>
    </source>
</evidence>
<organism evidence="1 2">
    <name type="scientific">Dentiscutata erythropus</name>
    <dbReference type="NCBI Taxonomy" id="1348616"/>
    <lineage>
        <taxon>Eukaryota</taxon>
        <taxon>Fungi</taxon>
        <taxon>Fungi incertae sedis</taxon>
        <taxon>Mucoromycota</taxon>
        <taxon>Glomeromycotina</taxon>
        <taxon>Glomeromycetes</taxon>
        <taxon>Diversisporales</taxon>
        <taxon>Gigasporaceae</taxon>
        <taxon>Dentiscutata</taxon>
    </lineage>
</organism>
<comment type="caution">
    <text evidence="1">The sequence shown here is derived from an EMBL/GenBank/DDBJ whole genome shotgun (WGS) entry which is preliminary data.</text>
</comment>
<keyword evidence="2" id="KW-1185">Reference proteome</keyword>
<dbReference type="AlphaFoldDB" id="A0A9N9P9S7"/>
<evidence type="ECO:0000313" key="2">
    <source>
        <dbReference type="Proteomes" id="UP000789405"/>
    </source>
</evidence>
<feature type="non-terminal residue" evidence="1">
    <location>
        <position position="1"/>
    </location>
</feature>
<dbReference type="Proteomes" id="UP000789405">
    <property type="component" value="Unassembled WGS sequence"/>
</dbReference>
<reference evidence="1" key="1">
    <citation type="submission" date="2021-06" db="EMBL/GenBank/DDBJ databases">
        <authorList>
            <person name="Kallberg Y."/>
            <person name="Tangrot J."/>
            <person name="Rosling A."/>
        </authorList>
    </citation>
    <scope>NUCLEOTIDE SEQUENCE</scope>
    <source>
        <strain evidence="1">MA453B</strain>
    </source>
</reference>
<gene>
    <name evidence="1" type="ORF">DERYTH_LOCUS26778</name>
</gene>
<dbReference type="OrthoDB" id="10461019at2759"/>